<dbReference type="EMBL" id="LAZR01066312">
    <property type="protein sequence ID" value="KKK53829.1"/>
    <property type="molecule type" value="Genomic_DNA"/>
</dbReference>
<proteinExistence type="predicted"/>
<gene>
    <name evidence="1" type="ORF">LCGC14_3090880</name>
</gene>
<name>A0A0F8YHY4_9ZZZZ</name>
<dbReference type="AlphaFoldDB" id="A0A0F8YHY4"/>
<protein>
    <submittedName>
        <fullName evidence="1">Uncharacterized protein</fullName>
    </submittedName>
</protein>
<feature type="non-terminal residue" evidence="1">
    <location>
        <position position="1"/>
    </location>
</feature>
<evidence type="ECO:0000313" key="1">
    <source>
        <dbReference type="EMBL" id="KKK53829.1"/>
    </source>
</evidence>
<accession>A0A0F8YHY4</accession>
<sequence>AHICSKPITTAQNSVPGMPNQFWQLGLLEQMLEPTRGSDWTVYKNLEPYVKEFWDKVEEVRKKRIENGHDDGVPFNSLLRIKQKQTVGYETDPTLTIQGLLSSDRVW</sequence>
<reference evidence="1" key="1">
    <citation type="journal article" date="2015" name="Nature">
        <title>Complex archaea that bridge the gap between prokaryotes and eukaryotes.</title>
        <authorList>
            <person name="Spang A."/>
            <person name="Saw J.H."/>
            <person name="Jorgensen S.L."/>
            <person name="Zaremba-Niedzwiedzka K."/>
            <person name="Martijn J."/>
            <person name="Lind A.E."/>
            <person name="van Eijk R."/>
            <person name="Schleper C."/>
            <person name="Guy L."/>
            <person name="Ettema T.J."/>
        </authorList>
    </citation>
    <scope>NUCLEOTIDE SEQUENCE</scope>
</reference>
<organism evidence="1">
    <name type="scientific">marine sediment metagenome</name>
    <dbReference type="NCBI Taxonomy" id="412755"/>
    <lineage>
        <taxon>unclassified sequences</taxon>
        <taxon>metagenomes</taxon>
        <taxon>ecological metagenomes</taxon>
    </lineage>
</organism>
<comment type="caution">
    <text evidence="1">The sequence shown here is derived from an EMBL/GenBank/DDBJ whole genome shotgun (WGS) entry which is preliminary data.</text>
</comment>